<gene>
    <name evidence="3" type="ORF">SE17_13780</name>
</gene>
<feature type="transmembrane region" description="Helical" evidence="2">
    <location>
        <begin position="248"/>
        <end position="266"/>
    </location>
</feature>
<feature type="region of interest" description="Disordered" evidence="1">
    <location>
        <begin position="148"/>
        <end position="221"/>
    </location>
</feature>
<dbReference type="CDD" id="cd05018">
    <property type="entry name" value="CoxG"/>
    <property type="match status" value="1"/>
</dbReference>
<proteinExistence type="predicted"/>
<protein>
    <submittedName>
        <fullName evidence="3">Carbon monoxide dehydrogenase</fullName>
    </submittedName>
</protein>
<accession>A0A0P9D420</accession>
<dbReference type="AlphaFoldDB" id="A0A0P9D420"/>
<dbReference type="PANTHER" id="PTHR38588:SF1">
    <property type="entry name" value="BLL0334 PROTEIN"/>
    <property type="match status" value="1"/>
</dbReference>
<feature type="compositionally biased region" description="Low complexity" evidence="1">
    <location>
        <begin position="149"/>
        <end position="215"/>
    </location>
</feature>
<dbReference type="Proteomes" id="UP000050509">
    <property type="component" value="Unassembled WGS sequence"/>
</dbReference>
<dbReference type="InterPro" id="IPR010419">
    <property type="entry name" value="CO_DH_gsu"/>
</dbReference>
<dbReference type="Gene3D" id="3.30.530.20">
    <property type="match status" value="1"/>
</dbReference>
<keyword evidence="2" id="KW-0812">Transmembrane</keyword>
<reference evidence="3 4" key="1">
    <citation type="submission" date="2015-09" db="EMBL/GenBank/DDBJ databases">
        <title>Draft genome sequence of Kouleothrix aurantiaca JCM 19913.</title>
        <authorList>
            <person name="Hemp J."/>
        </authorList>
    </citation>
    <scope>NUCLEOTIDE SEQUENCE [LARGE SCALE GENOMIC DNA]</scope>
    <source>
        <strain evidence="3 4">COM-B</strain>
    </source>
</reference>
<dbReference type="SUPFAM" id="SSF55961">
    <property type="entry name" value="Bet v1-like"/>
    <property type="match status" value="1"/>
</dbReference>
<evidence type="ECO:0000256" key="1">
    <source>
        <dbReference type="SAM" id="MobiDB-lite"/>
    </source>
</evidence>
<comment type="caution">
    <text evidence="3">The sequence shown here is derived from an EMBL/GenBank/DDBJ whole genome shotgun (WGS) entry which is preliminary data.</text>
</comment>
<keyword evidence="2" id="KW-0472">Membrane</keyword>
<dbReference type="Pfam" id="PF06240">
    <property type="entry name" value="COXG"/>
    <property type="match status" value="1"/>
</dbReference>
<organism evidence="3 4">
    <name type="scientific">Kouleothrix aurantiaca</name>
    <dbReference type="NCBI Taxonomy" id="186479"/>
    <lineage>
        <taxon>Bacteria</taxon>
        <taxon>Bacillati</taxon>
        <taxon>Chloroflexota</taxon>
        <taxon>Chloroflexia</taxon>
        <taxon>Chloroflexales</taxon>
        <taxon>Roseiflexineae</taxon>
        <taxon>Roseiflexaceae</taxon>
        <taxon>Kouleothrix</taxon>
    </lineage>
</organism>
<keyword evidence="2" id="KW-1133">Transmembrane helix</keyword>
<keyword evidence="4" id="KW-1185">Reference proteome</keyword>
<dbReference type="EMBL" id="LJCR01000451">
    <property type="protein sequence ID" value="KPV52724.1"/>
    <property type="molecule type" value="Genomic_DNA"/>
</dbReference>
<dbReference type="InterPro" id="IPR023393">
    <property type="entry name" value="START-like_dom_sf"/>
</dbReference>
<name>A0A0P9D420_9CHLR</name>
<dbReference type="PANTHER" id="PTHR38588">
    <property type="entry name" value="BLL0334 PROTEIN"/>
    <property type="match status" value="1"/>
</dbReference>
<evidence type="ECO:0000256" key="2">
    <source>
        <dbReference type="SAM" id="Phobius"/>
    </source>
</evidence>
<evidence type="ECO:0000313" key="4">
    <source>
        <dbReference type="Proteomes" id="UP000050509"/>
    </source>
</evidence>
<sequence length="268" mass="28280">MKISGKSTIDAPRDQVWEALNNMEVLARIVPGCERLEQVGENEYEGTVKIGIQSIKGTYSGKIRLEDIEPPRHYKLVAAGRSANGVVDGTGTVDLEELEDGKTLLTYGGDAQIGGTLASVGQRLIEGASKQLINQSLKALVEQIKQRNAPPAEAAAPAPAEETPEPATAAPEPAASSAPSAVAEAEQAAPAAAPEASTPTTTETPAAPAKAAPPSFERRTVVVPSDEQLKPESIMRGMVEDALQERPWVPWVFVAFLLGILFGRAGRK</sequence>
<evidence type="ECO:0000313" key="3">
    <source>
        <dbReference type="EMBL" id="KPV52724.1"/>
    </source>
</evidence>